<dbReference type="GO" id="GO:0005886">
    <property type="term" value="C:plasma membrane"/>
    <property type="evidence" value="ECO:0007669"/>
    <property type="project" value="TreeGrafter"/>
</dbReference>
<dbReference type="GO" id="GO:0043025">
    <property type="term" value="C:neuronal cell body"/>
    <property type="evidence" value="ECO:0007669"/>
    <property type="project" value="TreeGrafter"/>
</dbReference>
<dbReference type="PANTHER" id="PTHR45080">
    <property type="entry name" value="CONTACTIN 5"/>
    <property type="match status" value="1"/>
</dbReference>
<feature type="domain" description="Ig-like" evidence="5">
    <location>
        <begin position="462"/>
        <end position="541"/>
    </location>
</feature>
<dbReference type="InterPro" id="IPR013098">
    <property type="entry name" value="Ig_I-set"/>
</dbReference>
<dbReference type="GO" id="GO:0008046">
    <property type="term" value="F:axon guidance receptor activity"/>
    <property type="evidence" value="ECO:0007669"/>
    <property type="project" value="TreeGrafter"/>
</dbReference>
<feature type="compositionally biased region" description="Acidic residues" evidence="4">
    <location>
        <begin position="317"/>
        <end position="336"/>
    </location>
</feature>
<feature type="region of interest" description="Disordered" evidence="4">
    <location>
        <begin position="41"/>
        <end position="75"/>
    </location>
</feature>
<dbReference type="Proteomes" id="UP000274504">
    <property type="component" value="Unassembled WGS sequence"/>
</dbReference>
<evidence type="ECO:0000256" key="2">
    <source>
        <dbReference type="ARBA" id="ARBA00023157"/>
    </source>
</evidence>
<feature type="compositionally biased region" description="Low complexity" evidence="4">
    <location>
        <begin position="554"/>
        <end position="565"/>
    </location>
</feature>
<dbReference type="PROSITE" id="PS50835">
    <property type="entry name" value="IG_LIKE"/>
    <property type="match status" value="4"/>
</dbReference>
<dbReference type="SMART" id="SM00409">
    <property type="entry name" value="IG"/>
    <property type="match status" value="4"/>
</dbReference>
<feature type="region of interest" description="Disordered" evidence="4">
    <location>
        <begin position="317"/>
        <end position="339"/>
    </location>
</feature>
<dbReference type="CDD" id="cd00096">
    <property type="entry name" value="Ig"/>
    <property type="match status" value="1"/>
</dbReference>
<evidence type="ECO:0000256" key="1">
    <source>
        <dbReference type="ARBA" id="ARBA00022729"/>
    </source>
</evidence>
<dbReference type="InterPro" id="IPR036179">
    <property type="entry name" value="Ig-like_dom_sf"/>
</dbReference>
<organism evidence="8">
    <name type="scientific">Hymenolepis diminuta</name>
    <name type="common">Rat tapeworm</name>
    <dbReference type="NCBI Taxonomy" id="6216"/>
    <lineage>
        <taxon>Eukaryota</taxon>
        <taxon>Metazoa</taxon>
        <taxon>Spiralia</taxon>
        <taxon>Lophotrochozoa</taxon>
        <taxon>Platyhelminthes</taxon>
        <taxon>Cestoda</taxon>
        <taxon>Eucestoda</taxon>
        <taxon>Cyclophyllidea</taxon>
        <taxon>Hymenolepididae</taxon>
        <taxon>Hymenolepis</taxon>
    </lineage>
</organism>
<reference evidence="6 7" key="2">
    <citation type="submission" date="2018-11" db="EMBL/GenBank/DDBJ databases">
        <authorList>
            <consortium name="Pathogen Informatics"/>
        </authorList>
    </citation>
    <scope>NUCLEOTIDE SEQUENCE [LARGE SCALE GENOMIC DNA]</scope>
</reference>
<dbReference type="GO" id="GO:0050808">
    <property type="term" value="P:synapse organization"/>
    <property type="evidence" value="ECO:0007669"/>
    <property type="project" value="TreeGrafter"/>
</dbReference>
<evidence type="ECO:0000259" key="5">
    <source>
        <dbReference type="PROSITE" id="PS50835"/>
    </source>
</evidence>
<dbReference type="GO" id="GO:0007156">
    <property type="term" value="P:homophilic cell adhesion via plasma membrane adhesion molecules"/>
    <property type="evidence" value="ECO:0007669"/>
    <property type="project" value="TreeGrafter"/>
</dbReference>
<feature type="domain" description="Ig-like" evidence="5">
    <location>
        <begin position="793"/>
        <end position="896"/>
    </location>
</feature>
<dbReference type="InterPro" id="IPR007110">
    <property type="entry name" value="Ig-like_dom"/>
</dbReference>
<evidence type="ECO:0000256" key="4">
    <source>
        <dbReference type="SAM" id="MobiDB-lite"/>
    </source>
</evidence>
<protein>
    <submittedName>
        <fullName evidence="8">Ig-like domain-containing protein</fullName>
    </submittedName>
</protein>
<keyword evidence="3" id="KW-0175">Coiled coil</keyword>
<keyword evidence="2" id="KW-1015">Disulfide bond</keyword>
<dbReference type="InterPro" id="IPR003599">
    <property type="entry name" value="Ig_sub"/>
</dbReference>
<evidence type="ECO:0000256" key="3">
    <source>
        <dbReference type="SAM" id="Coils"/>
    </source>
</evidence>
<feature type="domain" description="Ig-like" evidence="5">
    <location>
        <begin position="564"/>
        <end position="681"/>
    </location>
</feature>
<evidence type="ECO:0000313" key="7">
    <source>
        <dbReference type="Proteomes" id="UP000274504"/>
    </source>
</evidence>
<dbReference type="Pfam" id="PF07679">
    <property type="entry name" value="I-set"/>
    <property type="match status" value="1"/>
</dbReference>
<feature type="domain" description="Ig-like" evidence="5">
    <location>
        <begin position="686"/>
        <end position="773"/>
    </location>
</feature>
<dbReference type="SUPFAM" id="SSF48726">
    <property type="entry name" value="Immunoglobulin"/>
    <property type="match status" value="5"/>
</dbReference>
<reference evidence="8" key="1">
    <citation type="submission" date="2016-04" db="UniProtKB">
        <authorList>
            <consortium name="WormBaseParasite"/>
        </authorList>
    </citation>
    <scope>IDENTIFICATION</scope>
</reference>
<feature type="region of interest" description="Disordered" evidence="4">
    <location>
        <begin position="546"/>
        <end position="571"/>
    </location>
</feature>
<gene>
    <name evidence="6" type="ORF">HDID_LOCUS8113</name>
</gene>
<dbReference type="STRING" id="6216.A0A158QEZ6"/>
<dbReference type="OrthoDB" id="5969272at2759"/>
<dbReference type="PANTHER" id="PTHR45080:SF8">
    <property type="entry name" value="IG-LIKE DOMAIN-CONTAINING PROTEIN"/>
    <property type="match status" value="1"/>
</dbReference>
<dbReference type="WBParaSite" id="HDID_0000811501-mRNA-1">
    <property type="protein sequence ID" value="HDID_0000811501-mRNA-1"/>
    <property type="gene ID" value="HDID_0000811501"/>
</dbReference>
<accession>A0A158QEZ6</accession>
<dbReference type="InterPro" id="IPR050958">
    <property type="entry name" value="Cell_Adh-Cytoskel_Orgn"/>
</dbReference>
<keyword evidence="1" id="KW-0732">Signal</keyword>
<evidence type="ECO:0000313" key="6">
    <source>
        <dbReference type="EMBL" id="VDL60431.1"/>
    </source>
</evidence>
<feature type="coiled-coil region" evidence="3">
    <location>
        <begin position="77"/>
        <end position="104"/>
    </location>
</feature>
<dbReference type="EMBL" id="UYSG01011030">
    <property type="protein sequence ID" value="VDL60431.1"/>
    <property type="molecule type" value="Genomic_DNA"/>
</dbReference>
<evidence type="ECO:0000313" key="8">
    <source>
        <dbReference type="WBParaSite" id="HDID_0000811501-mRNA-1"/>
    </source>
</evidence>
<dbReference type="AlphaFoldDB" id="A0A158QEZ6"/>
<dbReference type="GO" id="GO:0030424">
    <property type="term" value="C:axon"/>
    <property type="evidence" value="ECO:0007669"/>
    <property type="project" value="TreeGrafter"/>
</dbReference>
<feature type="compositionally biased region" description="Polar residues" evidence="4">
    <location>
        <begin position="58"/>
        <end position="74"/>
    </location>
</feature>
<dbReference type="InterPro" id="IPR013783">
    <property type="entry name" value="Ig-like_fold"/>
</dbReference>
<dbReference type="Gene3D" id="2.60.40.10">
    <property type="entry name" value="Immunoglobulins"/>
    <property type="match status" value="4"/>
</dbReference>
<proteinExistence type="predicted"/>
<name>A0A158QEZ6_HYMDI</name>
<sequence length="898" mass="100447">MTALSTDHMIPTSLNAVDLSMDRTLVSTEMPESITNAAEWRRLGPPINNPDDREVSARSPNPRNTPLTNSNLSGHQRAHLISRIKEVEEDLRVCKQQLDQYIDAACSRDEGDVTEDFIRKLESISGEVINLRKTVPAQEAFITSFGDEVNAAFNGDEPKEMIKLYQNWKEYLEEMRKFENILPTLIQSSKLLAAAHQFTLGLQSKFDGFAQDSESLTDIQQKAAQLQENIEKHLNTTEIPLSPIGNNSSINWVVNELQTALGSLQEAGEEAEMMATNLSDHINHDEQVEITQSPLLYNDDSYPDSQEDRDVDEFNQEYQEESLDYENEDPYSDGEESQVNLSPLPEVMNTQPGGSITIHLNFGGFNEELETKWSFVPSYRVPEGDENFAESFLESTTKSISNKNTASLLIPCVLYKHAGEYFVTVTDPRTGKQLESSSKLNVKVELKRGLTDLKAIIDGDKCRIRGKDVTFFVEYAGFDTIPSKVVWLHNGKPIDQTKWTVSISPLTTIIKSDCLSSVDEGQYTCQVSDENLGINLESSAVLKVQTSLDDPRPSSRASSRTGTPGADDKAPITKALENSSLSLKCPLPIVACEAFDEARQIRMQWFRDGTQLFDSEWQSPEYFTGSQGVAFVDGNTYWSVGMTEGRAVMLSTKRIRPVDAGRYSCRVRIDQDVYESSGVVTVCSSQQFVEQLNAVKVYLGESAELRCRLEPWVTGNSAEEDTTITWYHFDTILTPELQERVGIATNCHEGLCTLRINKTSRRYGGVYKCEAKNKFGICITSCRLLLDLPVPPTVIGSIQCVEDGNDDKNVAILRIEYDAVPQPTVSWLKDGQHIKQGPKYEIYKKVTFRLLFTTQIITSQEESVLRIINPSGTESGTYSAVIMNVAGIANSSNRFEFE</sequence>